<organism evidence="2">
    <name type="scientific">Mus musculus</name>
    <name type="common">Mouse</name>
    <dbReference type="NCBI Taxonomy" id="10090"/>
    <lineage>
        <taxon>Eukaryota</taxon>
        <taxon>Metazoa</taxon>
        <taxon>Chordata</taxon>
        <taxon>Craniata</taxon>
        <taxon>Vertebrata</taxon>
        <taxon>Euteleostomi</taxon>
        <taxon>Mammalia</taxon>
        <taxon>Eutheria</taxon>
        <taxon>Euarchontoglires</taxon>
        <taxon>Glires</taxon>
        <taxon>Rodentia</taxon>
        <taxon>Myomorpha</taxon>
        <taxon>Muroidea</taxon>
        <taxon>Muridae</taxon>
        <taxon>Murinae</taxon>
        <taxon>Mus</taxon>
        <taxon>Mus</taxon>
    </lineage>
</organism>
<dbReference type="MGI" id="MGI:2139360">
    <property type="gene designation" value="Sall4"/>
</dbReference>
<evidence type="ECO:0000313" key="3">
    <source>
        <dbReference type="MGI" id="MGI:2139360"/>
    </source>
</evidence>
<protein>
    <submittedName>
        <fullName evidence="2">Testis protein TEX20</fullName>
    </submittedName>
</protein>
<keyword evidence="1" id="KW-1133">Transmembrane helix</keyword>
<feature type="transmembrane region" description="Helical" evidence="1">
    <location>
        <begin position="129"/>
        <end position="150"/>
    </location>
</feature>
<reference evidence="2" key="1">
    <citation type="journal article" date="2001" name="Nat. Genet.">
        <title>An abundance of X-linked genes expressed in spermatogonia.</title>
        <authorList>
            <person name="Wang P.J."/>
            <person name="McCarrey J.R."/>
            <person name="Yang F."/>
            <person name="Page D.C."/>
        </authorList>
    </citation>
    <scope>NUCLEOTIDE SEQUENCE</scope>
    <source>
        <tissue evidence="2">Testis</tissue>
    </source>
</reference>
<sequence length="188" mass="20973">MVPRKAHNFSCCFLKYFRAPRVCLQPLLPHLPQTTFPGPRVGTGTRVGTSGDFPRLSSVPATLENCLFPSGTRRVASTPRACYPFCLFRLFQDPKTFTPTHPPPPAVMKVIELRPASLGCEGFNLSTSIIFIFVAKSLLYFAIFATTQVLPGLKPKSSYTGKKAPKLKKSSWLVLWVLFLFLITFLFV</sequence>
<evidence type="ECO:0000313" key="2">
    <source>
        <dbReference type="EMBL" id="AAK31967.1"/>
    </source>
</evidence>
<keyword evidence="1" id="KW-0472">Membrane</keyword>
<proteinExistence type="evidence at transcript level"/>
<evidence type="ECO:0000256" key="1">
    <source>
        <dbReference type="SAM" id="Phobius"/>
    </source>
</evidence>
<dbReference type="EMBL" id="AF285588">
    <property type="protein sequence ID" value="AAK31967.1"/>
    <property type="molecule type" value="mRNA"/>
</dbReference>
<accession>Q99MV4</accession>
<keyword evidence="1" id="KW-0812">Transmembrane</keyword>
<name>Q99MV4_MOUSE</name>
<gene>
    <name evidence="3" type="primary">Sall4</name>
    <name evidence="2" type="synonym">Tex20</name>
</gene>
<dbReference type="AGR" id="MGI:2139360"/>
<dbReference type="AlphaFoldDB" id="Q99MV4"/>
<feature type="transmembrane region" description="Helical" evidence="1">
    <location>
        <begin position="171"/>
        <end position="187"/>
    </location>
</feature>